<evidence type="ECO:0000259" key="8">
    <source>
        <dbReference type="PROSITE" id="PS50928"/>
    </source>
</evidence>
<gene>
    <name evidence="9" type="ORF">AB6M95_09350</name>
</gene>
<protein>
    <submittedName>
        <fullName evidence="9">ABC transporter permease</fullName>
    </submittedName>
</protein>
<evidence type="ECO:0000256" key="6">
    <source>
        <dbReference type="ARBA" id="ARBA00023136"/>
    </source>
</evidence>
<evidence type="ECO:0000256" key="2">
    <source>
        <dbReference type="ARBA" id="ARBA00022448"/>
    </source>
</evidence>
<feature type="transmembrane region" description="Helical" evidence="7">
    <location>
        <begin position="104"/>
        <end position="123"/>
    </location>
</feature>
<organism evidence="9 10">
    <name type="scientific">Pseudodesulfovibrio karagichevae</name>
    <dbReference type="NCBI Taxonomy" id="3239305"/>
    <lineage>
        <taxon>Bacteria</taxon>
        <taxon>Pseudomonadati</taxon>
        <taxon>Thermodesulfobacteriota</taxon>
        <taxon>Desulfovibrionia</taxon>
        <taxon>Desulfovibrionales</taxon>
        <taxon>Desulfovibrionaceae</taxon>
    </lineage>
</organism>
<evidence type="ECO:0000256" key="4">
    <source>
        <dbReference type="ARBA" id="ARBA00022692"/>
    </source>
</evidence>
<comment type="similarity">
    <text evidence="7">Belongs to the binding-protein-dependent transport system permease family.</text>
</comment>
<feature type="transmembrane region" description="Helical" evidence="7">
    <location>
        <begin position="12"/>
        <end position="31"/>
    </location>
</feature>
<feature type="transmembrane region" description="Helical" evidence="7">
    <location>
        <begin position="226"/>
        <end position="247"/>
    </location>
</feature>
<feature type="transmembrane region" description="Helical" evidence="7">
    <location>
        <begin position="71"/>
        <end position="92"/>
    </location>
</feature>
<dbReference type="PANTHER" id="PTHR30151:SF0">
    <property type="entry name" value="ABC TRANSPORTER PERMEASE PROTEIN MJ0413-RELATED"/>
    <property type="match status" value="1"/>
</dbReference>
<keyword evidence="3" id="KW-1003">Cell membrane</keyword>
<dbReference type="InterPro" id="IPR035906">
    <property type="entry name" value="MetI-like_sf"/>
</dbReference>
<keyword evidence="10" id="KW-1185">Reference proteome</keyword>
<dbReference type="SUPFAM" id="SSF161098">
    <property type="entry name" value="MetI-like"/>
    <property type="match status" value="1"/>
</dbReference>
<evidence type="ECO:0000256" key="1">
    <source>
        <dbReference type="ARBA" id="ARBA00004651"/>
    </source>
</evidence>
<dbReference type="Pfam" id="PF00528">
    <property type="entry name" value="BPD_transp_1"/>
    <property type="match status" value="1"/>
</dbReference>
<dbReference type="InterPro" id="IPR000515">
    <property type="entry name" value="MetI-like"/>
</dbReference>
<proteinExistence type="inferred from homology"/>
<sequence>MKQGIPTVRRGAWLAAASLSAVFGVWAALAYTGSVKPLFLPPPHKVFLSFGAMYREGILFSYTWDSVYRVMVGWSLAAVIGVPLGLLIATSKRASHMVAPVMEFARYLPVVALVPLTLLYFGIGDAQKFAIIFLGTFFQLVLMVADSVANVPGDLSRAAATLGANRMQTYRLVLFPGALPGIMDDLRITVGWAWTYLVVAELVAANSGLGYMILRAQRFLAIDRIFAGLIIIGVLGLATDYLFKFLARVITPWSEKR</sequence>
<dbReference type="CDD" id="cd06261">
    <property type="entry name" value="TM_PBP2"/>
    <property type="match status" value="1"/>
</dbReference>
<dbReference type="EMBL" id="JBGLYH010000022">
    <property type="protein sequence ID" value="MEZ7196953.1"/>
    <property type="molecule type" value="Genomic_DNA"/>
</dbReference>
<comment type="subcellular location">
    <subcellularLocation>
        <location evidence="1 7">Cell membrane</location>
        <topology evidence="1 7">Multi-pass membrane protein</topology>
    </subcellularLocation>
</comment>
<evidence type="ECO:0000256" key="3">
    <source>
        <dbReference type="ARBA" id="ARBA00022475"/>
    </source>
</evidence>
<feature type="domain" description="ABC transmembrane type-1" evidence="8">
    <location>
        <begin position="63"/>
        <end position="243"/>
    </location>
</feature>
<name>A0ABV4K1Y3_9BACT</name>
<keyword evidence="4 7" id="KW-0812">Transmembrane</keyword>
<evidence type="ECO:0000313" key="9">
    <source>
        <dbReference type="EMBL" id="MEZ7196953.1"/>
    </source>
</evidence>
<dbReference type="RefSeq" id="WP_371386472.1">
    <property type="nucleotide sequence ID" value="NZ_JBGLYH010000022.1"/>
</dbReference>
<keyword evidence="5 7" id="KW-1133">Transmembrane helix</keyword>
<dbReference type="Gene3D" id="1.10.3720.10">
    <property type="entry name" value="MetI-like"/>
    <property type="match status" value="1"/>
</dbReference>
<evidence type="ECO:0000256" key="7">
    <source>
        <dbReference type="RuleBase" id="RU363032"/>
    </source>
</evidence>
<keyword evidence="6 7" id="KW-0472">Membrane</keyword>
<keyword evidence="2 7" id="KW-0813">Transport</keyword>
<comment type="caution">
    <text evidence="9">The sequence shown here is derived from an EMBL/GenBank/DDBJ whole genome shotgun (WGS) entry which is preliminary data.</text>
</comment>
<feature type="transmembrane region" description="Helical" evidence="7">
    <location>
        <begin position="194"/>
        <end position="214"/>
    </location>
</feature>
<dbReference type="PROSITE" id="PS50928">
    <property type="entry name" value="ABC_TM1"/>
    <property type="match status" value="1"/>
</dbReference>
<feature type="transmembrane region" description="Helical" evidence="7">
    <location>
        <begin position="129"/>
        <end position="149"/>
    </location>
</feature>
<accession>A0ABV4K1Y3</accession>
<evidence type="ECO:0000256" key="5">
    <source>
        <dbReference type="ARBA" id="ARBA00022989"/>
    </source>
</evidence>
<dbReference type="Proteomes" id="UP001568698">
    <property type="component" value="Unassembled WGS sequence"/>
</dbReference>
<evidence type="ECO:0000313" key="10">
    <source>
        <dbReference type="Proteomes" id="UP001568698"/>
    </source>
</evidence>
<reference evidence="9 10" key="1">
    <citation type="submission" date="2024-08" db="EMBL/GenBank/DDBJ databases">
        <title>Sulfate-reducing bacteria isolated from formation water of the oil field in Kazakhstan and description of Pseudodesulfovibrio sp.</title>
        <authorList>
            <person name="Bidzhieva S.K."/>
            <person name="Tourova T.P."/>
            <person name="Grouzdev D.S."/>
            <person name="Beletsky A.V."/>
            <person name="Sokolova D.S."/>
            <person name="Samigullina S.R."/>
            <person name="Poltaraus A.B."/>
            <person name="Avtukh A.N."/>
            <person name="Tereshina V.M."/>
            <person name="Zhaparov N.S."/>
            <person name="Mardanov A.V."/>
            <person name="Nazina T.N."/>
        </authorList>
    </citation>
    <scope>NUCLEOTIDE SEQUENCE [LARGE SCALE GENOMIC DNA]</scope>
    <source>
        <strain evidence="9 10">9FUS</strain>
    </source>
</reference>
<dbReference type="PANTHER" id="PTHR30151">
    <property type="entry name" value="ALKANE SULFONATE ABC TRANSPORTER-RELATED, MEMBRANE SUBUNIT"/>
    <property type="match status" value="1"/>
</dbReference>